<comment type="caution">
    <text evidence="1">The sequence shown here is derived from an EMBL/GenBank/DDBJ whole genome shotgun (WGS) entry which is preliminary data.</text>
</comment>
<gene>
    <name evidence="1" type="ORF">Triagg1_10166</name>
</gene>
<evidence type="ECO:0000313" key="2">
    <source>
        <dbReference type="Proteomes" id="UP001273209"/>
    </source>
</evidence>
<proteinExistence type="predicted"/>
<protein>
    <submittedName>
        <fullName evidence="1">Uncharacterized protein</fullName>
    </submittedName>
</protein>
<reference evidence="1" key="1">
    <citation type="submission" date="2023-11" db="EMBL/GenBank/DDBJ databases">
        <title>The genome sequences of three competitors of mushroom-forming fungi.</title>
        <authorList>
            <person name="Beijen E."/>
            <person name="Ohm R.A."/>
        </authorList>
    </citation>
    <scope>NUCLEOTIDE SEQUENCE</scope>
    <source>
        <strain evidence="1">CBS 100526</strain>
    </source>
</reference>
<dbReference type="GeneID" id="87914112"/>
<evidence type="ECO:0000313" key="1">
    <source>
        <dbReference type="EMBL" id="KAK4062003.1"/>
    </source>
</evidence>
<sequence>MSGSQSSVYSQSFNFESFLQKGVDPRTGQYTCSVNVYHKPSHVHNVGTFALSLSFNPLNAQDVGLGIGWALNLPSYDHRHRKSLSLSTGECYKITETAGGLLHVKDQKLKNFDATKLGSDYYIAYKSGQIELLSNANKLL</sequence>
<dbReference type="EMBL" id="JAWRVG010000066">
    <property type="protein sequence ID" value="KAK4062003.1"/>
    <property type="molecule type" value="Genomic_DNA"/>
</dbReference>
<keyword evidence="2" id="KW-1185">Reference proteome</keyword>
<name>A0AAE1LV66_9HYPO</name>
<dbReference type="RefSeq" id="XP_062750906.1">
    <property type="nucleotide sequence ID" value="XM_062894207.1"/>
</dbReference>
<dbReference type="Proteomes" id="UP001273209">
    <property type="component" value="Unassembled WGS sequence"/>
</dbReference>
<organism evidence="1 2">
    <name type="scientific">Trichoderma aggressivum f. europaeum</name>
    <dbReference type="NCBI Taxonomy" id="173218"/>
    <lineage>
        <taxon>Eukaryota</taxon>
        <taxon>Fungi</taxon>
        <taxon>Dikarya</taxon>
        <taxon>Ascomycota</taxon>
        <taxon>Pezizomycotina</taxon>
        <taxon>Sordariomycetes</taxon>
        <taxon>Hypocreomycetidae</taxon>
        <taxon>Hypocreales</taxon>
        <taxon>Hypocreaceae</taxon>
        <taxon>Trichoderma</taxon>
    </lineage>
</organism>
<accession>A0AAE1LV66</accession>
<dbReference type="AlphaFoldDB" id="A0AAE1LV66"/>